<keyword evidence="3" id="KW-0547">Nucleotide-binding</keyword>
<dbReference type="InterPro" id="IPR042099">
    <property type="entry name" value="ANL_N_sf"/>
</dbReference>
<dbReference type="PANTHER" id="PTHR24095:SF14">
    <property type="entry name" value="ACETYL-COENZYME A SYNTHETASE 1"/>
    <property type="match status" value="1"/>
</dbReference>
<sequence length="362" mass="38750">MKLAQEGAFQSDLRPGDRACWLTDMGWIMGPWITVAALANGATLVTYDGAPDWPDAGRVWSLVERHGLTFLGVSPTLIRSLAGAGDHHLEGHDLSSLLAFGSTGEPWNHAEWWWLFDRVGGRSRPIINLSGGTEIGACLLSVNLLQGCVPCSVGGPALGIDVDVVDDEGRSLRGTGEVGELVVRHAWPGMTRGVWGDHARYLETYWSRFPGIWWHGDWAQVDDDGFWFLHGRSDDTLNIAGKRIGPAEIESAATAIDGVLMAAAVGLPHPVKGEVIGLWCVAATRGADVAHLARLVAAAVEASFGPAFRPAHLTFVRALPQTRSGKIVRRAVRSRALGIDPGDLSTLEDPAVLDAIGPVEFG</sequence>
<gene>
    <name evidence="7" type="ORF">UFOPK3733_02472</name>
</gene>
<proteinExistence type="predicted"/>
<name>A0A6J7L0B2_9ZZZZ</name>
<dbReference type="EMBL" id="CAFBNC010000236">
    <property type="protein sequence ID" value="CAB4961385.1"/>
    <property type="molecule type" value="Genomic_DNA"/>
</dbReference>
<dbReference type="Pfam" id="PF13193">
    <property type="entry name" value="AMP-binding_C"/>
    <property type="match status" value="1"/>
</dbReference>
<dbReference type="Pfam" id="PF00501">
    <property type="entry name" value="AMP-binding"/>
    <property type="match status" value="1"/>
</dbReference>
<evidence type="ECO:0000256" key="4">
    <source>
        <dbReference type="ARBA" id="ARBA00022840"/>
    </source>
</evidence>
<dbReference type="PANTHER" id="PTHR24095">
    <property type="entry name" value="ACETYL-COENZYME A SYNTHETASE"/>
    <property type="match status" value="1"/>
</dbReference>
<dbReference type="SUPFAM" id="SSF56801">
    <property type="entry name" value="Acetyl-CoA synthetase-like"/>
    <property type="match status" value="1"/>
</dbReference>
<keyword evidence="4" id="KW-0067">ATP-binding</keyword>
<reference evidence="7" key="1">
    <citation type="submission" date="2020-05" db="EMBL/GenBank/DDBJ databases">
        <authorList>
            <person name="Chiriac C."/>
            <person name="Salcher M."/>
            <person name="Ghai R."/>
            <person name="Kavagutti S V."/>
        </authorList>
    </citation>
    <scope>NUCLEOTIDE SEQUENCE</scope>
</reference>
<evidence type="ECO:0000256" key="1">
    <source>
        <dbReference type="ARBA" id="ARBA00013275"/>
    </source>
</evidence>
<evidence type="ECO:0000259" key="5">
    <source>
        <dbReference type="Pfam" id="PF00501"/>
    </source>
</evidence>
<dbReference type="GO" id="GO:0005524">
    <property type="term" value="F:ATP binding"/>
    <property type="evidence" value="ECO:0007669"/>
    <property type="project" value="UniProtKB-KW"/>
</dbReference>
<feature type="domain" description="AMP-dependent synthetase/ligase" evidence="5">
    <location>
        <begin position="12"/>
        <end position="195"/>
    </location>
</feature>
<accession>A0A6J7L0B2</accession>
<dbReference type="GO" id="GO:0006085">
    <property type="term" value="P:acetyl-CoA biosynthetic process"/>
    <property type="evidence" value="ECO:0007669"/>
    <property type="project" value="TreeGrafter"/>
</dbReference>
<evidence type="ECO:0000256" key="2">
    <source>
        <dbReference type="ARBA" id="ARBA00022598"/>
    </source>
</evidence>
<dbReference type="GO" id="GO:0003987">
    <property type="term" value="F:acetate-CoA ligase activity"/>
    <property type="evidence" value="ECO:0007669"/>
    <property type="project" value="UniProtKB-EC"/>
</dbReference>
<dbReference type="InterPro" id="IPR045851">
    <property type="entry name" value="AMP-bd_C_sf"/>
</dbReference>
<protein>
    <recommendedName>
        <fullName evidence="1">acetate--CoA ligase</fullName>
        <ecNumber evidence="1">6.2.1.1</ecNumber>
    </recommendedName>
</protein>
<dbReference type="Gene3D" id="3.40.50.12780">
    <property type="entry name" value="N-terminal domain of ligase-like"/>
    <property type="match status" value="1"/>
</dbReference>
<dbReference type="InterPro" id="IPR000873">
    <property type="entry name" value="AMP-dep_synth/lig_dom"/>
</dbReference>
<evidence type="ECO:0000259" key="6">
    <source>
        <dbReference type="Pfam" id="PF13193"/>
    </source>
</evidence>
<dbReference type="Gene3D" id="3.30.300.30">
    <property type="match status" value="1"/>
</dbReference>
<keyword evidence="2" id="KW-0436">Ligase</keyword>
<evidence type="ECO:0000256" key="3">
    <source>
        <dbReference type="ARBA" id="ARBA00022741"/>
    </source>
</evidence>
<dbReference type="EC" id="6.2.1.1" evidence="1"/>
<feature type="domain" description="AMP-binding enzyme C-terminal" evidence="6">
    <location>
        <begin position="248"/>
        <end position="326"/>
    </location>
</feature>
<dbReference type="InterPro" id="IPR025110">
    <property type="entry name" value="AMP-bd_C"/>
</dbReference>
<organism evidence="7">
    <name type="scientific">freshwater metagenome</name>
    <dbReference type="NCBI Taxonomy" id="449393"/>
    <lineage>
        <taxon>unclassified sequences</taxon>
        <taxon>metagenomes</taxon>
        <taxon>ecological metagenomes</taxon>
    </lineage>
</organism>
<evidence type="ECO:0000313" key="7">
    <source>
        <dbReference type="EMBL" id="CAB4961385.1"/>
    </source>
</evidence>
<dbReference type="AlphaFoldDB" id="A0A6J7L0B2"/>